<evidence type="ECO:0000256" key="1">
    <source>
        <dbReference type="SAM" id="MobiDB-lite"/>
    </source>
</evidence>
<evidence type="ECO:0000259" key="2">
    <source>
        <dbReference type="PROSITE" id="PS51840"/>
    </source>
</evidence>
<dbReference type="Proteomes" id="UP001301350">
    <property type="component" value="Unassembled WGS sequence"/>
</dbReference>
<evidence type="ECO:0000313" key="4">
    <source>
        <dbReference type="Proteomes" id="UP001301350"/>
    </source>
</evidence>
<accession>A0AAV9IZM1</accession>
<protein>
    <recommendedName>
        <fullName evidence="2">C2 NT-type domain-containing protein</fullName>
    </recommendedName>
</protein>
<comment type="caution">
    <text evidence="3">The sequence shown here is derived from an EMBL/GenBank/DDBJ whole genome shotgun (WGS) entry which is preliminary data.</text>
</comment>
<dbReference type="InterPro" id="IPR019448">
    <property type="entry name" value="NT-C2"/>
</dbReference>
<dbReference type="AlphaFoldDB" id="A0AAV9IZM1"/>
<feature type="compositionally biased region" description="Basic residues" evidence="1">
    <location>
        <begin position="733"/>
        <end position="742"/>
    </location>
</feature>
<proteinExistence type="predicted"/>
<keyword evidence="4" id="KW-1185">Reference proteome</keyword>
<feature type="region of interest" description="Disordered" evidence="1">
    <location>
        <begin position="733"/>
        <end position="764"/>
    </location>
</feature>
<feature type="domain" description="C2 NT-type" evidence="2">
    <location>
        <begin position="5"/>
        <end position="158"/>
    </location>
</feature>
<dbReference type="EMBL" id="JANCYW010000012">
    <property type="protein sequence ID" value="KAK4537510.1"/>
    <property type="molecule type" value="Genomic_DNA"/>
</dbReference>
<gene>
    <name evidence="3" type="ORF">CDCA_CDCA12G3535</name>
</gene>
<organism evidence="3 4">
    <name type="scientific">Cyanidium caldarium</name>
    <name type="common">Red alga</name>
    <dbReference type="NCBI Taxonomy" id="2771"/>
    <lineage>
        <taxon>Eukaryota</taxon>
        <taxon>Rhodophyta</taxon>
        <taxon>Bangiophyceae</taxon>
        <taxon>Cyanidiales</taxon>
        <taxon>Cyanidiaceae</taxon>
        <taxon>Cyanidium</taxon>
    </lineage>
</organism>
<evidence type="ECO:0000313" key="3">
    <source>
        <dbReference type="EMBL" id="KAK4537510.1"/>
    </source>
</evidence>
<reference evidence="3 4" key="1">
    <citation type="submission" date="2022-07" db="EMBL/GenBank/DDBJ databases">
        <title>Genome-wide signatures of adaptation to extreme environments.</title>
        <authorList>
            <person name="Cho C.H."/>
            <person name="Yoon H.S."/>
        </authorList>
    </citation>
    <scope>NUCLEOTIDE SEQUENCE [LARGE SCALE GENOMIC DNA]</scope>
    <source>
        <strain evidence="3 4">DBV 063 E5</strain>
    </source>
</reference>
<dbReference type="PROSITE" id="PS51840">
    <property type="entry name" value="C2_NT"/>
    <property type="match status" value="1"/>
</dbReference>
<name>A0AAV9IZM1_CYACA</name>
<sequence length="764" mass="82024">MARAPSRLHKERQHFQLDVTVTRVVNAPRGRTLAVQLQRGVRASSSAPFRAPDRGSPQNATSVNETLSVLCTLYRPKGSGSFDAKDAKLRLVAADRLGGGSGAARTPILASKALAKVHFNVVDFLGELGSGISLAHTFALSGGVQIEAQVRLSWLGPSASAHGGSTSSYGGSELSELSVQSSVWSDSEAEAEVPTPPAVTAAAVDEGVAVVATAASAQVAMPGTVVEEASDVAAKAPVVNAEMTPDLSLHPLLVRLRRENTQLRQELWKAEQQSKHFLELADRTQAKHEEASQAAQVIAGALQSTAAMVRLATDEEGAGAGGTVLATATRQTCSIPDLRMLAHVDALQAVVQPWSQLSTAVAHLVESVARSVSLARQWHRQVQALGRWLAAPESGFTAEPPPAIALTLESADGLGSDAGRAAAVGSLVPAGASVLERQMQCVAQLLQHGRRCLAQLHSSLSEMRDEIRAMRTEQLDVGRRNVQQTRDQFTVEWQALRASVLAALAASSSRSDVGERHLPGARMQRHALMTLLQAVRIQHDQVHCLKTVAVEQHQTTAAQLTELGQCLQTIRERENKSPQPTAGDTASASPVITAAAWSSLQACHQRAQALRRLHTQLRATAEHAMKDAQQQAATLRKQITDGVAASTAQTAAHGQRAHDAVLAESQTQRQALMRATAENGDLLQQLIAAKMAAAESVEREEILRRDFRRQQRRDHEKIARLGKALTKLELRLARTRPQRRAAKQAAQQRSRDERNGYEFSGTVT</sequence>